<dbReference type="InterPro" id="IPR001663">
    <property type="entry name" value="Rng_hydr_dOase-A"/>
</dbReference>
<keyword evidence="2" id="KW-0479">Metal-binding</keyword>
<keyword evidence="4" id="KW-0560">Oxidoreductase</keyword>
<feature type="domain" description="Rieske" evidence="7">
    <location>
        <begin position="110"/>
        <end position="217"/>
    </location>
</feature>
<dbReference type="EMBL" id="GGEC01017522">
    <property type="protein sequence ID" value="MBW98005.1"/>
    <property type="molecule type" value="Transcribed_RNA"/>
</dbReference>
<dbReference type="AlphaFoldDB" id="A0A2P2JX03"/>
<keyword evidence="3" id="KW-0809">Transit peptide</keyword>
<dbReference type="Pfam" id="PF00355">
    <property type="entry name" value="Rieske"/>
    <property type="match status" value="1"/>
</dbReference>
<protein>
    <submittedName>
        <fullName evidence="8">Choline monooxygenaseic-like</fullName>
    </submittedName>
</protein>
<dbReference type="PRINTS" id="PR00090">
    <property type="entry name" value="RNGDIOXGNASE"/>
</dbReference>
<evidence type="ECO:0000259" key="7">
    <source>
        <dbReference type="PROSITE" id="PS51296"/>
    </source>
</evidence>
<proteinExistence type="predicted"/>
<dbReference type="EMBL" id="GGEC01017524">
    <property type="protein sequence ID" value="MBW98007.1"/>
    <property type="molecule type" value="Transcribed_RNA"/>
</dbReference>
<evidence type="ECO:0000256" key="6">
    <source>
        <dbReference type="ARBA" id="ARBA00023014"/>
    </source>
</evidence>
<keyword evidence="1" id="KW-0001">2Fe-2S</keyword>
<evidence type="ECO:0000256" key="4">
    <source>
        <dbReference type="ARBA" id="ARBA00023002"/>
    </source>
</evidence>
<dbReference type="InterPro" id="IPR036922">
    <property type="entry name" value="Rieske_2Fe-2S_sf"/>
</dbReference>
<organism evidence="9">
    <name type="scientific">Rhizophora mucronata</name>
    <name type="common">Asiatic mangrove</name>
    <dbReference type="NCBI Taxonomy" id="61149"/>
    <lineage>
        <taxon>Eukaryota</taxon>
        <taxon>Viridiplantae</taxon>
        <taxon>Streptophyta</taxon>
        <taxon>Embryophyta</taxon>
        <taxon>Tracheophyta</taxon>
        <taxon>Spermatophyta</taxon>
        <taxon>Magnoliopsida</taxon>
        <taxon>eudicotyledons</taxon>
        <taxon>Gunneridae</taxon>
        <taxon>Pentapetalae</taxon>
        <taxon>rosids</taxon>
        <taxon>fabids</taxon>
        <taxon>Malpighiales</taxon>
        <taxon>Rhizophoraceae</taxon>
        <taxon>Rhizophora</taxon>
    </lineage>
</organism>
<dbReference type="PANTHER" id="PTHR43756">
    <property type="entry name" value="CHOLINE MONOOXYGENASE, CHLOROPLASTIC"/>
    <property type="match status" value="1"/>
</dbReference>
<evidence type="ECO:0000256" key="3">
    <source>
        <dbReference type="ARBA" id="ARBA00022946"/>
    </source>
</evidence>
<dbReference type="Gene3D" id="3.90.380.10">
    <property type="entry name" value="Naphthalene 1,2-dioxygenase Alpha Subunit, Chain A, domain 1"/>
    <property type="match status" value="1"/>
</dbReference>
<evidence type="ECO:0000256" key="1">
    <source>
        <dbReference type="ARBA" id="ARBA00022714"/>
    </source>
</evidence>
<dbReference type="SUPFAM" id="SSF50022">
    <property type="entry name" value="ISP domain"/>
    <property type="match status" value="1"/>
</dbReference>
<reference evidence="9" key="1">
    <citation type="submission" date="2018-02" db="EMBL/GenBank/DDBJ databases">
        <title>Rhizophora mucronata_Transcriptome.</title>
        <authorList>
            <person name="Meera S.P."/>
            <person name="Sreeshan A."/>
            <person name="Augustine A."/>
        </authorList>
    </citation>
    <scope>NUCLEOTIDE SEQUENCE</scope>
    <source>
        <tissue evidence="9">Leaf</tissue>
    </source>
</reference>
<accession>A0A2P2JX03</accession>
<name>A0A2P2JX03_RHIMU</name>
<sequence length="232" mass="26339">MATTIATRAMMMLLKPHAACHLFFSPQAHHSSQTIAQHHHNCQQRQHQRLRVTCCSLIHNSHSLEAYCQKLVDEFDPDIPIEKAVTPPSSWYINSLFFDMEMSHVFHRGWQVVGNAEQIKDPHDFFTGRLGNMEFVVCRDDNGKLHAFHNVCRHHASLLASGSGQMSCFVCPYHAWTYGLDGALLKATRITGMQNFDVKDFGLIPINVAAWGPFILLNFDKEISPQEACIQH</sequence>
<keyword evidence="6" id="KW-0411">Iron-sulfur</keyword>
<dbReference type="InterPro" id="IPR017941">
    <property type="entry name" value="Rieske_2Fe-2S"/>
</dbReference>
<dbReference type="EMBL" id="GGEC01017521">
    <property type="protein sequence ID" value="MBW98004.1"/>
    <property type="molecule type" value="Transcribed_RNA"/>
</dbReference>
<dbReference type="GO" id="GO:0046872">
    <property type="term" value="F:metal ion binding"/>
    <property type="evidence" value="ECO:0007669"/>
    <property type="project" value="UniProtKB-KW"/>
</dbReference>
<dbReference type="Gene3D" id="2.102.10.10">
    <property type="entry name" value="Rieske [2Fe-2S] iron-sulphur domain"/>
    <property type="match status" value="1"/>
</dbReference>
<dbReference type="GO" id="GO:0004497">
    <property type="term" value="F:monooxygenase activity"/>
    <property type="evidence" value="ECO:0007669"/>
    <property type="project" value="UniProtKB-KW"/>
</dbReference>
<evidence type="ECO:0000313" key="8">
    <source>
        <dbReference type="EMBL" id="MBW98005.1"/>
    </source>
</evidence>
<dbReference type="PROSITE" id="PS51296">
    <property type="entry name" value="RIESKE"/>
    <property type="match status" value="1"/>
</dbReference>
<dbReference type="PANTHER" id="PTHR43756:SF5">
    <property type="entry name" value="CHOLINE MONOOXYGENASE, CHLOROPLASTIC"/>
    <property type="match status" value="1"/>
</dbReference>
<evidence type="ECO:0000256" key="2">
    <source>
        <dbReference type="ARBA" id="ARBA00022723"/>
    </source>
</evidence>
<evidence type="ECO:0000313" key="9">
    <source>
        <dbReference type="EMBL" id="MBW98007.1"/>
    </source>
</evidence>
<keyword evidence="8" id="KW-0503">Monooxygenase</keyword>
<dbReference type="GO" id="GO:0051537">
    <property type="term" value="F:2 iron, 2 sulfur cluster binding"/>
    <property type="evidence" value="ECO:0007669"/>
    <property type="project" value="UniProtKB-KW"/>
</dbReference>
<evidence type="ECO:0000256" key="5">
    <source>
        <dbReference type="ARBA" id="ARBA00023004"/>
    </source>
</evidence>
<keyword evidence="5" id="KW-0408">Iron</keyword>